<feature type="transmembrane region" description="Helical" evidence="9">
    <location>
        <begin position="99"/>
        <end position="119"/>
    </location>
</feature>
<feature type="transmembrane region" description="Helical" evidence="9">
    <location>
        <begin position="32"/>
        <end position="53"/>
    </location>
</feature>
<dbReference type="Pfam" id="PF02378">
    <property type="entry name" value="PTS_EIIC"/>
    <property type="match status" value="1"/>
</dbReference>
<dbReference type="InterPro" id="IPR003352">
    <property type="entry name" value="PTS_EIIC"/>
</dbReference>
<evidence type="ECO:0000256" key="1">
    <source>
        <dbReference type="ARBA" id="ARBA00004651"/>
    </source>
</evidence>
<sequence length="439" mass="47425">MKKIMSFLEKYFVPVAAKFGSERHLVAIRDGFAMIMPLILAGAFAVLINNLPIQVYQNFMVEIFGKSWTSFGGNLWNGTFAVMSIILVVSISYNLALSYNSNGIGAGLVSFASLLMLYTPSAKDWAIPYTFLGAQGLFVSIIVALISTELFVRLLGNPKLIIKMPEGVPPAVAKSFAALLPSLIVLSLWALFKSITVALGLSDIHQAIFNAIQAPLTGLADTLGSAIVVAFLIHFLWFFGLHGTNILGPVLNAVYLPAINDNIAALKAGKAIPHIVTMPFFDAFVHLGGAGTTIGLIIAIYIASRKKKKRSELQNIANLAIAPGIFNINEPMIFGMPLVLNPVFFIPFILTPIVLTIISYFAIALGIVPRTIAMMPWTTPPIIGGFLVTGSIRGALLALLNLIISIIIYLPFVLVAEKIEQKSDANADDDRILAKEKVK</sequence>
<keyword evidence="5 9" id="KW-0812">Transmembrane</keyword>
<keyword evidence="4 8" id="KW-0762">Sugar transport</keyword>
<feature type="transmembrane region" description="Helical" evidence="9">
    <location>
        <begin position="283"/>
        <end position="304"/>
    </location>
</feature>
<evidence type="ECO:0000256" key="7">
    <source>
        <dbReference type="ARBA" id="ARBA00023136"/>
    </source>
</evidence>
<feature type="transmembrane region" description="Helical" evidence="9">
    <location>
        <begin position="372"/>
        <end position="389"/>
    </location>
</feature>
<feature type="transmembrane region" description="Helical" evidence="9">
    <location>
        <begin position="74"/>
        <end position="93"/>
    </location>
</feature>
<dbReference type="GO" id="GO:0005886">
    <property type="term" value="C:plasma membrane"/>
    <property type="evidence" value="ECO:0007669"/>
    <property type="project" value="UniProtKB-SubCell"/>
</dbReference>
<dbReference type="InterPro" id="IPR004501">
    <property type="entry name" value="PTS_EIIC_3"/>
</dbReference>
<proteinExistence type="predicted"/>
<feature type="transmembrane region" description="Helical" evidence="9">
    <location>
        <begin position="344"/>
        <end position="365"/>
    </location>
</feature>
<gene>
    <name evidence="11" type="ORF">CE561_09735</name>
</gene>
<protein>
    <recommendedName>
        <fullName evidence="8">Permease IIC component</fullName>
    </recommendedName>
</protein>
<dbReference type="GO" id="GO:0008982">
    <property type="term" value="F:protein-N(PI)-phosphohistidine-sugar phosphotransferase activity"/>
    <property type="evidence" value="ECO:0007669"/>
    <property type="project" value="UniProtKB-UniRule"/>
</dbReference>
<keyword evidence="6 9" id="KW-1133">Transmembrane helix</keyword>
<feature type="domain" description="PTS EIIC type-3" evidence="10">
    <location>
        <begin position="8"/>
        <end position="412"/>
    </location>
</feature>
<feature type="transmembrane region" description="Helical" evidence="9">
    <location>
        <begin position="395"/>
        <end position="416"/>
    </location>
</feature>
<evidence type="ECO:0000313" key="11">
    <source>
        <dbReference type="EMBL" id="OXT06697.1"/>
    </source>
</evidence>
<dbReference type="PANTHER" id="PTHR33989:SF4">
    <property type="entry name" value="PTS SYSTEM N,N'-DIACETYLCHITOBIOSE-SPECIFIC EIIC COMPONENT"/>
    <property type="match status" value="1"/>
</dbReference>
<organism evidence="11 12">
    <name type="scientific">Thermoanaerobacterium thermosaccharolyticum</name>
    <name type="common">Clostridium thermosaccharolyticum</name>
    <dbReference type="NCBI Taxonomy" id="1517"/>
    <lineage>
        <taxon>Bacteria</taxon>
        <taxon>Bacillati</taxon>
        <taxon>Bacillota</taxon>
        <taxon>Clostridia</taxon>
        <taxon>Thermoanaerobacterales</taxon>
        <taxon>Thermoanaerobacteraceae</taxon>
        <taxon>Thermoanaerobacterium</taxon>
    </lineage>
</organism>
<dbReference type="PANTHER" id="PTHR33989">
    <property type="match status" value="1"/>
</dbReference>
<keyword evidence="3 8" id="KW-1003">Cell membrane</keyword>
<dbReference type="RefSeq" id="WP_094045846.1">
    <property type="nucleotide sequence ID" value="NZ_NKHD01000028.1"/>
</dbReference>
<evidence type="ECO:0000256" key="2">
    <source>
        <dbReference type="ARBA" id="ARBA00022448"/>
    </source>
</evidence>
<dbReference type="PIRSF" id="PIRSF006351">
    <property type="entry name" value="PTS_EIIC-Cellobiose"/>
    <property type="match status" value="1"/>
</dbReference>
<comment type="subcellular location">
    <subcellularLocation>
        <location evidence="1">Cell membrane</location>
        <topology evidence="1">Multi-pass membrane protein</topology>
    </subcellularLocation>
</comment>
<keyword evidence="2 8" id="KW-0813">Transport</keyword>
<comment type="caution">
    <text evidence="11">The sequence shown here is derived from an EMBL/GenBank/DDBJ whole genome shotgun (WGS) entry which is preliminary data.</text>
</comment>
<feature type="transmembrane region" description="Helical" evidence="9">
    <location>
        <begin position="176"/>
        <end position="201"/>
    </location>
</feature>
<feature type="transmembrane region" description="Helical" evidence="9">
    <location>
        <begin position="222"/>
        <end position="240"/>
    </location>
</feature>
<evidence type="ECO:0000256" key="9">
    <source>
        <dbReference type="SAM" id="Phobius"/>
    </source>
</evidence>
<feature type="transmembrane region" description="Helical" evidence="9">
    <location>
        <begin position="316"/>
        <end position="338"/>
    </location>
</feature>
<evidence type="ECO:0000256" key="8">
    <source>
        <dbReference type="PIRNR" id="PIRNR006351"/>
    </source>
</evidence>
<dbReference type="InterPro" id="IPR004796">
    <property type="entry name" value="PTS_IIC_cello"/>
</dbReference>
<dbReference type="AlphaFoldDB" id="A0A231VEV5"/>
<evidence type="ECO:0000256" key="6">
    <source>
        <dbReference type="ARBA" id="ARBA00022989"/>
    </source>
</evidence>
<dbReference type="PROSITE" id="PS51105">
    <property type="entry name" value="PTS_EIIC_TYPE_3"/>
    <property type="match status" value="1"/>
</dbReference>
<dbReference type="Proteomes" id="UP000215301">
    <property type="component" value="Unassembled WGS sequence"/>
</dbReference>
<dbReference type="GO" id="GO:0009401">
    <property type="term" value="P:phosphoenolpyruvate-dependent sugar phosphotransferase system"/>
    <property type="evidence" value="ECO:0007669"/>
    <property type="project" value="InterPro"/>
</dbReference>
<name>A0A231VEV5_THETR</name>
<keyword evidence="7 8" id="KW-0472">Membrane</keyword>
<dbReference type="EMBL" id="NKHD01000028">
    <property type="protein sequence ID" value="OXT06697.1"/>
    <property type="molecule type" value="Genomic_DNA"/>
</dbReference>
<accession>A0A231VEV5</accession>
<comment type="function">
    <text evidence="8">The phosphoenolpyruvate-dependent sugar phosphotransferase system (PTS), a major carbohydrate active -transport system, catalyzes the phosphorylation of incoming sugar substrates concomitant with their translocation across the cell membrane.</text>
</comment>
<evidence type="ECO:0000313" key="12">
    <source>
        <dbReference type="Proteomes" id="UP000215301"/>
    </source>
</evidence>
<feature type="transmembrane region" description="Helical" evidence="9">
    <location>
        <begin position="131"/>
        <end position="156"/>
    </location>
</feature>
<dbReference type="NCBIfam" id="TIGR00410">
    <property type="entry name" value="lacE"/>
    <property type="match status" value="1"/>
</dbReference>
<evidence type="ECO:0000256" key="4">
    <source>
        <dbReference type="ARBA" id="ARBA00022597"/>
    </source>
</evidence>
<evidence type="ECO:0000256" key="3">
    <source>
        <dbReference type="ARBA" id="ARBA00022475"/>
    </source>
</evidence>
<dbReference type="InterPro" id="IPR051088">
    <property type="entry name" value="PTS_Sugar-EIIC/EIIB"/>
</dbReference>
<evidence type="ECO:0000256" key="5">
    <source>
        <dbReference type="ARBA" id="ARBA00022692"/>
    </source>
</evidence>
<evidence type="ECO:0000259" key="10">
    <source>
        <dbReference type="PROSITE" id="PS51105"/>
    </source>
</evidence>
<reference evidence="11 12" key="1">
    <citation type="submission" date="2017-06" db="EMBL/GenBank/DDBJ databases">
        <title>Isolation and characterization of a thermophilic and butanogenic Thermoanaerobacterium thermosaccharolyticum M5 capable of efficient degradation of hemicellulose.</title>
        <authorList>
            <person name="Xin F."/>
            <person name="Jiang Y."/>
        </authorList>
    </citation>
    <scope>NUCLEOTIDE SEQUENCE [LARGE SCALE GENOMIC DNA]</scope>
    <source>
        <strain evidence="11 12">M5</strain>
    </source>
</reference>